<comment type="similarity">
    <text evidence="1">Belongs to the DprA/Smf family.</text>
</comment>
<dbReference type="InterPro" id="IPR010994">
    <property type="entry name" value="RuvA_2-like"/>
</dbReference>
<dbReference type="InterPro" id="IPR057666">
    <property type="entry name" value="DrpA_SLOG"/>
</dbReference>
<dbReference type="InterPro" id="IPR036388">
    <property type="entry name" value="WH-like_DNA-bd_sf"/>
</dbReference>
<evidence type="ECO:0000259" key="3">
    <source>
        <dbReference type="Pfam" id="PF17782"/>
    </source>
</evidence>
<dbReference type="InterPro" id="IPR041614">
    <property type="entry name" value="DprA_WH"/>
</dbReference>
<dbReference type="InterPro" id="IPR003488">
    <property type="entry name" value="DprA"/>
</dbReference>
<evidence type="ECO:0000256" key="1">
    <source>
        <dbReference type="ARBA" id="ARBA00006525"/>
    </source>
</evidence>
<dbReference type="Proteomes" id="UP000659388">
    <property type="component" value="Unassembled WGS sequence"/>
</dbReference>
<name>A0A937K1H5_9BACT</name>
<proteinExistence type="inferred from homology"/>
<dbReference type="GO" id="GO:0009294">
    <property type="term" value="P:DNA-mediated transformation"/>
    <property type="evidence" value="ECO:0007669"/>
    <property type="project" value="InterPro"/>
</dbReference>
<dbReference type="PANTHER" id="PTHR43022">
    <property type="entry name" value="PROTEIN SMF"/>
    <property type="match status" value="1"/>
</dbReference>
<protein>
    <submittedName>
        <fullName evidence="4">DNA-protecting protein DprA</fullName>
    </submittedName>
</protein>
<dbReference type="SUPFAM" id="SSF102405">
    <property type="entry name" value="MCP/YpsA-like"/>
    <property type="match status" value="1"/>
</dbReference>
<dbReference type="Gene3D" id="1.10.10.10">
    <property type="entry name" value="Winged helix-like DNA-binding domain superfamily/Winged helix DNA-binding domain"/>
    <property type="match status" value="1"/>
</dbReference>
<dbReference type="SUPFAM" id="SSF47781">
    <property type="entry name" value="RuvA domain 2-like"/>
    <property type="match status" value="1"/>
</dbReference>
<evidence type="ECO:0000313" key="5">
    <source>
        <dbReference type="Proteomes" id="UP000659388"/>
    </source>
</evidence>
<dbReference type="Pfam" id="PF17782">
    <property type="entry name" value="WHD_DprA"/>
    <property type="match status" value="1"/>
</dbReference>
<dbReference type="Gene3D" id="3.40.50.450">
    <property type="match status" value="1"/>
</dbReference>
<reference evidence="4" key="1">
    <citation type="submission" date="2021-01" db="EMBL/GenBank/DDBJ databases">
        <title>Fulvivirga kasyanovii gen. nov., sp nov., a novel member of the phylum Bacteroidetes isolated from seawater in a mussel farm.</title>
        <authorList>
            <person name="Zhao L.-H."/>
            <person name="Wang Z.-J."/>
        </authorList>
    </citation>
    <scope>NUCLEOTIDE SEQUENCE</scope>
    <source>
        <strain evidence="4">2943</strain>
    </source>
</reference>
<dbReference type="AlphaFoldDB" id="A0A937K1H5"/>
<evidence type="ECO:0000313" key="4">
    <source>
        <dbReference type="EMBL" id="MBL3657340.1"/>
    </source>
</evidence>
<dbReference type="PANTHER" id="PTHR43022:SF1">
    <property type="entry name" value="PROTEIN SMF"/>
    <property type="match status" value="1"/>
</dbReference>
<keyword evidence="5" id="KW-1185">Reference proteome</keyword>
<evidence type="ECO:0000259" key="2">
    <source>
        <dbReference type="Pfam" id="PF02481"/>
    </source>
</evidence>
<comment type="caution">
    <text evidence="4">The sequence shown here is derived from an EMBL/GenBank/DDBJ whole genome shotgun (WGS) entry which is preliminary data.</text>
</comment>
<dbReference type="EMBL" id="JAESIY010000007">
    <property type="protein sequence ID" value="MBL3657340.1"/>
    <property type="molecule type" value="Genomic_DNA"/>
</dbReference>
<feature type="domain" description="Smf/DprA SLOG" evidence="2">
    <location>
        <begin position="80"/>
        <end position="285"/>
    </location>
</feature>
<feature type="domain" description="DprA winged helix" evidence="3">
    <location>
        <begin position="309"/>
        <end position="361"/>
    </location>
</feature>
<sequence length="370" mass="40953">MNQERLSQLALNFIPGLGSYSIKQLVSYAGSAHQVFKLPKAKLLKIPGIGKVIADSILNNQPFSRAEEELKRSEAAGVQILLHTDQEYPKRLRQINDAPSLLYYKGKANLNTSKVVSIVGTRNATSYGKEVTDDLVKELAKHQVLVVSGLAYGIDIQAHKSSLKYKVPTIGVMASGINIIYPAIHKETAFKMQDEGGLLTEHALDTKPDPHKFPARNRIIAGMSDATIIIEAAKKGGALITADIANSYNKDVFAIPGKVTDPFSEGCNNLIKQNKAHLLTNLADLEYIMNWEEKDALTEESHITLEDFTQEEQIIISELNKESNAILIDNLSWRTNISINRLSSLLLNLEFQGIIKSLPGKRYQVTKSVY</sequence>
<dbReference type="RefSeq" id="WP_202245118.1">
    <property type="nucleotide sequence ID" value="NZ_JAESIY010000007.1"/>
</dbReference>
<organism evidence="4 5">
    <name type="scientific">Fulvivirga sediminis</name>
    <dbReference type="NCBI Taxonomy" id="2803949"/>
    <lineage>
        <taxon>Bacteria</taxon>
        <taxon>Pseudomonadati</taxon>
        <taxon>Bacteroidota</taxon>
        <taxon>Cytophagia</taxon>
        <taxon>Cytophagales</taxon>
        <taxon>Fulvivirgaceae</taxon>
        <taxon>Fulvivirga</taxon>
    </lineage>
</organism>
<dbReference type="Pfam" id="PF02481">
    <property type="entry name" value="DNA_processg_A"/>
    <property type="match status" value="1"/>
</dbReference>
<dbReference type="NCBIfam" id="TIGR00732">
    <property type="entry name" value="dprA"/>
    <property type="match status" value="1"/>
</dbReference>
<accession>A0A937K1H5</accession>
<gene>
    <name evidence="4" type="primary">dprA</name>
    <name evidence="4" type="ORF">JL102_14430</name>
</gene>